<dbReference type="AlphaFoldDB" id="A0A6N8U6N1"/>
<organism evidence="4 5">
    <name type="scientific">Copranaerobaculum intestinale</name>
    <dbReference type="NCBI Taxonomy" id="2692629"/>
    <lineage>
        <taxon>Bacteria</taxon>
        <taxon>Bacillati</taxon>
        <taxon>Bacillota</taxon>
        <taxon>Erysipelotrichia</taxon>
        <taxon>Erysipelotrichales</taxon>
        <taxon>Erysipelotrichaceae</taxon>
        <taxon>Copranaerobaculum</taxon>
    </lineage>
</organism>
<protein>
    <submittedName>
        <fullName evidence="4">GNAT family N-acetyltransferase</fullName>
    </submittedName>
</protein>
<keyword evidence="5" id="KW-1185">Reference proteome</keyword>
<proteinExistence type="predicted"/>
<evidence type="ECO:0000259" key="3">
    <source>
        <dbReference type="PROSITE" id="PS51186"/>
    </source>
</evidence>
<gene>
    <name evidence="4" type="ORF">GSF08_07835</name>
</gene>
<dbReference type="GO" id="GO:0008080">
    <property type="term" value="F:N-acetyltransferase activity"/>
    <property type="evidence" value="ECO:0007669"/>
    <property type="project" value="UniProtKB-ARBA"/>
</dbReference>
<keyword evidence="2" id="KW-0012">Acyltransferase</keyword>
<dbReference type="Proteomes" id="UP000434036">
    <property type="component" value="Unassembled WGS sequence"/>
</dbReference>
<dbReference type="RefSeq" id="WP_160625253.1">
    <property type="nucleotide sequence ID" value="NZ_WUUQ01000002.1"/>
</dbReference>
<evidence type="ECO:0000256" key="1">
    <source>
        <dbReference type="ARBA" id="ARBA00022679"/>
    </source>
</evidence>
<comment type="caution">
    <text evidence="4">The sequence shown here is derived from an EMBL/GenBank/DDBJ whole genome shotgun (WGS) entry which is preliminary data.</text>
</comment>
<dbReference type="SUPFAM" id="SSF55729">
    <property type="entry name" value="Acyl-CoA N-acyltransferases (Nat)"/>
    <property type="match status" value="1"/>
</dbReference>
<name>A0A6N8U6N1_9FIRM</name>
<keyword evidence="1 4" id="KW-0808">Transferase</keyword>
<reference evidence="4 5" key="1">
    <citation type="submission" date="2019-12" db="EMBL/GenBank/DDBJ databases">
        <authorList>
            <person name="Yang R."/>
        </authorList>
    </citation>
    <scope>NUCLEOTIDE SEQUENCE [LARGE SCALE GENOMIC DNA]</scope>
    <source>
        <strain evidence="4 5">DONG20-135</strain>
    </source>
</reference>
<dbReference type="Gene3D" id="3.40.630.30">
    <property type="match status" value="1"/>
</dbReference>
<accession>A0A6N8U6N1</accession>
<evidence type="ECO:0000313" key="4">
    <source>
        <dbReference type="EMBL" id="MXQ73848.1"/>
    </source>
</evidence>
<dbReference type="PANTHER" id="PTHR10908">
    <property type="entry name" value="SEROTONIN N-ACETYLTRANSFERASE"/>
    <property type="match status" value="1"/>
</dbReference>
<dbReference type="PROSITE" id="PS51186">
    <property type="entry name" value="GNAT"/>
    <property type="match status" value="1"/>
</dbReference>
<dbReference type="CDD" id="cd04301">
    <property type="entry name" value="NAT_SF"/>
    <property type="match status" value="1"/>
</dbReference>
<reference evidence="4 5" key="2">
    <citation type="submission" date="2020-01" db="EMBL/GenBank/DDBJ databases">
        <title>Clostridiaceae sp. nov. isolated from the gut of human by culturomics.</title>
        <authorList>
            <person name="Chang Y."/>
        </authorList>
    </citation>
    <scope>NUCLEOTIDE SEQUENCE [LARGE SCALE GENOMIC DNA]</scope>
    <source>
        <strain evidence="4 5">DONG20-135</strain>
    </source>
</reference>
<dbReference type="EMBL" id="WUUQ01000002">
    <property type="protein sequence ID" value="MXQ73848.1"/>
    <property type="molecule type" value="Genomic_DNA"/>
</dbReference>
<dbReference type="InterPro" id="IPR000182">
    <property type="entry name" value="GNAT_dom"/>
</dbReference>
<dbReference type="Pfam" id="PF00583">
    <property type="entry name" value="Acetyltransf_1"/>
    <property type="match status" value="1"/>
</dbReference>
<feature type="domain" description="N-acetyltransferase" evidence="3">
    <location>
        <begin position="1"/>
        <end position="159"/>
    </location>
</feature>
<evidence type="ECO:0000256" key="2">
    <source>
        <dbReference type="ARBA" id="ARBA00023315"/>
    </source>
</evidence>
<sequence length="160" mass="18296">MEIRYATPDDAKAIAEVEAECFPAAEAASLASIKNRLQYYANHFWLLEDNGRLIGFANGMVSNEDHLLDVMFDHGEMHDENGKWQLIFGLDTIPEYRCRGCGEVLLNSAIEDAHKQNRMGLILTCKEQLIHYYEKFGFVKEGLSNSTHGKAVWYDMRLTF</sequence>
<dbReference type="InterPro" id="IPR016181">
    <property type="entry name" value="Acyl_CoA_acyltransferase"/>
</dbReference>
<evidence type="ECO:0000313" key="5">
    <source>
        <dbReference type="Proteomes" id="UP000434036"/>
    </source>
</evidence>
<dbReference type="InterPro" id="IPR051635">
    <property type="entry name" value="SNAT-like"/>
</dbReference>
<dbReference type="PANTHER" id="PTHR10908:SF0">
    <property type="entry name" value="SEROTONIN N-ACETYLTRANSFERASE"/>
    <property type="match status" value="1"/>
</dbReference>